<organism evidence="1 2">
    <name type="scientific">Hibiscus sabdariffa</name>
    <name type="common">roselle</name>
    <dbReference type="NCBI Taxonomy" id="183260"/>
    <lineage>
        <taxon>Eukaryota</taxon>
        <taxon>Viridiplantae</taxon>
        <taxon>Streptophyta</taxon>
        <taxon>Embryophyta</taxon>
        <taxon>Tracheophyta</taxon>
        <taxon>Spermatophyta</taxon>
        <taxon>Magnoliopsida</taxon>
        <taxon>eudicotyledons</taxon>
        <taxon>Gunneridae</taxon>
        <taxon>Pentapetalae</taxon>
        <taxon>rosids</taxon>
        <taxon>malvids</taxon>
        <taxon>Malvales</taxon>
        <taxon>Malvaceae</taxon>
        <taxon>Malvoideae</taxon>
        <taxon>Hibiscus</taxon>
    </lineage>
</organism>
<proteinExistence type="predicted"/>
<evidence type="ECO:0000313" key="1">
    <source>
        <dbReference type="EMBL" id="KAK9017187.1"/>
    </source>
</evidence>
<sequence length="93" mass="10419">MEDRTGMFWMNEDPRCLINVFNGIRIMSNRQVSYQISSDSGSWRAEVLKLGLMLEQVTKLPCDGTNSVLSCYTSNRATNGANNGNRSLHSSLE</sequence>
<name>A0ABR2RW26_9ROSI</name>
<reference evidence="1 2" key="1">
    <citation type="journal article" date="2024" name="G3 (Bethesda)">
        <title>Genome assembly of Hibiscus sabdariffa L. provides insights into metabolisms of medicinal natural products.</title>
        <authorList>
            <person name="Kim T."/>
        </authorList>
    </citation>
    <scope>NUCLEOTIDE SEQUENCE [LARGE SCALE GENOMIC DNA]</scope>
    <source>
        <strain evidence="1">TK-2024</strain>
        <tissue evidence="1">Old leaves</tissue>
    </source>
</reference>
<accession>A0ABR2RW26</accession>
<dbReference type="EMBL" id="JBBPBN010000020">
    <property type="protein sequence ID" value="KAK9017187.1"/>
    <property type="molecule type" value="Genomic_DNA"/>
</dbReference>
<dbReference type="Proteomes" id="UP001396334">
    <property type="component" value="Unassembled WGS sequence"/>
</dbReference>
<gene>
    <name evidence="1" type="ORF">V6N11_079669</name>
</gene>
<comment type="caution">
    <text evidence="1">The sequence shown here is derived from an EMBL/GenBank/DDBJ whole genome shotgun (WGS) entry which is preliminary data.</text>
</comment>
<protein>
    <submittedName>
        <fullName evidence="1">Uncharacterized protein</fullName>
    </submittedName>
</protein>
<evidence type="ECO:0000313" key="2">
    <source>
        <dbReference type="Proteomes" id="UP001396334"/>
    </source>
</evidence>
<keyword evidence="2" id="KW-1185">Reference proteome</keyword>